<evidence type="ECO:0000259" key="2">
    <source>
        <dbReference type="PROSITE" id="PS50858"/>
    </source>
</evidence>
<feature type="domain" description="BSD" evidence="2">
    <location>
        <begin position="69"/>
        <end position="124"/>
    </location>
</feature>
<reference evidence="3 4" key="1">
    <citation type="submission" date="2020-08" db="EMBL/GenBank/DDBJ databases">
        <title>Plant Genome Project.</title>
        <authorList>
            <person name="Zhang R.-G."/>
        </authorList>
    </citation>
    <scope>NUCLEOTIDE SEQUENCE [LARGE SCALE GENOMIC DNA]</scope>
    <source>
        <tissue evidence="3">Rhizome</tissue>
    </source>
</reference>
<evidence type="ECO:0000256" key="1">
    <source>
        <dbReference type="SAM" id="MobiDB-lite"/>
    </source>
</evidence>
<feature type="region of interest" description="Disordered" evidence="1">
    <location>
        <begin position="155"/>
        <end position="211"/>
    </location>
</feature>
<dbReference type="Proteomes" id="UP000734854">
    <property type="component" value="Unassembled WGS sequence"/>
</dbReference>
<evidence type="ECO:0000313" key="3">
    <source>
        <dbReference type="EMBL" id="KAG6500459.1"/>
    </source>
</evidence>
<dbReference type="SMART" id="SM00751">
    <property type="entry name" value="BSD"/>
    <property type="match status" value="1"/>
</dbReference>
<name>A0A8J5G8L6_ZINOF</name>
<dbReference type="Pfam" id="PF03909">
    <property type="entry name" value="BSD"/>
    <property type="match status" value="1"/>
</dbReference>
<dbReference type="InterPro" id="IPR035925">
    <property type="entry name" value="BSD_dom_sf"/>
</dbReference>
<dbReference type="EMBL" id="JACMSC010000011">
    <property type="protein sequence ID" value="KAG6500459.1"/>
    <property type="molecule type" value="Genomic_DNA"/>
</dbReference>
<keyword evidence="4" id="KW-1185">Reference proteome</keyword>
<dbReference type="PANTHER" id="PTHR31923:SF3">
    <property type="entry name" value="BSD DOMAIN-CONTAINING PROTEIN"/>
    <property type="match status" value="1"/>
</dbReference>
<feature type="compositionally biased region" description="Basic and acidic residues" evidence="1">
    <location>
        <begin position="10"/>
        <end position="27"/>
    </location>
</feature>
<feature type="compositionally biased region" description="Basic and acidic residues" evidence="1">
    <location>
        <begin position="155"/>
        <end position="182"/>
    </location>
</feature>
<accession>A0A8J5G8L6</accession>
<protein>
    <recommendedName>
        <fullName evidence="2">BSD domain-containing protein</fullName>
    </recommendedName>
</protein>
<dbReference type="SUPFAM" id="SSF140383">
    <property type="entry name" value="BSD domain-like"/>
    <property type="match status" value="1"/>
</dbReference>
<feature type="region of interest" description="Disordered" evidence="1">
    <location>
        <begin position="1"/>
        <end position="27"/>
    </location>
</feature>
<dbReference type="PANTHER" id="PTHR31923">
    <property type="entry name" value="BSD DOMAIN-CONTAINING PROTEIN"/>
    <property type="match status" value="1"/>
</dbReference>
<dbReference type="Gene3D" id="1.10.3970.10">
    <property type="entry name" value="BSD domain"/>
    <property type="match status" value="1"/>
</dbReference>
<organism evidence="3 4">
    <name type="scientific">Zingiber officinale</name>
    <name type="common">Ginger</name>
    <name type="synonym">Amomum zingiber</name>
    <dbReference type="NCBI Taxonomy" id="94328"/>
    <lineage>
        <taxon>Eukaryota</taxon>
        <taxon>Viridiplantae</taxon>
        <taxon>Streptophyta</taxon>
        <taxon>Embryophyta</taxon>
        <taxon>Tracheophyta</taxon>
        <taxon>Spermatophyta</taxon>
        <taxon>Magnoliopsida</taxon>
        <taxon>Liliopsida</taxon>
        <taxon>Zingiberales</taxon>
        <taxon>Zingiberaceae</taxon>
        <taxon>Zingiber</taxon>
    </lineage>
</organism>
<sequence length="211" mass="24385">MWPFAKGSRASKEDTPGKDQGKEGKEDHQLLEFGVTDRLREFVRTFTVDTFKSFPLQDDQPADADGVGVESNVRMDLTEWRERHATLVLSKVKEIARLRYVLCPRHLKERQFWRIYFQLVKSYIAPYLGRINFAGCSHVSYVRYERHAMQKARMQKLEMESEESPHKAAIEVEMSESNKRSDSSTALPSKENCVLKDDINGGDRQVDPKIS</sequence>
<evidence type="ECO:0000313" key="4">
    <source>
        <dbReference type="Proteomes" id="UP000734854"/>
    </source>
</evidence>
<feature type="compositionally biased region" description="Basic and acidic residues" evidence="1">
    <location>
        <begin position="193"/>
        <end position="211"/>
    </location>
</feature>
<gene>
    <name evidence="3" type="ORF">ZIOFF_040304</name>
</gene>
<dbReference type="AlphaFoldDB" id="A0A8J5G8L6"/>
<dbReference type="InterPro" id="IPR005607">
    <property type="entry name" value="BSD_dom"/>
</dbReference>
<proteinExistence type="predicted"/>
<comment type="caution">
    <text evidence="3">The sequence shown here is derived from an EMBL/GenBank/DDBJ whole genome shotgun (WGS) entry which is preliminary data.</text>
</comment>
<dbReference type="PROSITE" id="PS50858">
    <property type="entry name" value="BSD"/>
    <property type="match status" value="1"/>
</dbReference>